<dbReference type="Pfam" id="PF10566">
    <property type="entry name" value="Glyco_hydro_97"/>
    <property type="match status" value="1"/>
</dbReference>
<accession>A0A9X2FIA9</accession>
<evidence type="ECO:0000259" key="5">
    <source>
        <dbReference type="Pfam" id="PF14508"/>
    </source>
</evidence>
<dbReference type="Gene3D" id="2.60.40.1180">
    <property type="entry name" value="Golgi alpha-mannosidase II"/>
    <property type="match status" value="1"/>
</dbReference>
<evidence type="ECO:0000259" key="4">
    <source>
        <dbReference type="Pfam" id="PF10566"/>
    </source>
</evidence>
<dbReference type="InterPro" id="IPR019563">
    <property type="entry name" value="GH97_catalytic"/>
</dbReference>
<dbReference type="Pfam" id="PF14508">
    <property type="entry name" value="GH97_N"/>
    <property type="match status" value="1"/>
</dbReference>
<dbReference type="InterPro" id="IPR013785">
    <property type="entry name" value="Aldolase_TIM"/>
</dbReference>
<dbReference type="Gene3D" id="2.70.98.10">
    <property type="match status" value="1"/>
</dbReference>
<dbReference type="InterPro" id="IPR029483">
    <property type="entry name" value="GH97_C"/>
</dbReference>
<keyword evidence="1 7" id="KW-0378">Hydrolase</keyword>
<dbReference type="SUPFAM" id="SSF51445">
    <property type="entry name" value="(Trans)glycosidases"/>
    <property type="match status" value="1"/>
</dbReference>
<keyword evidence="3" id="KW-0732">Signal</keyword>
<organism evidence="7 8">
    <name type="scientific">Aeoliella straminimaris</name>
    <dbReference type="NCBI Taxonomy" id="2954799"/>
    <lineage>
        <taxon>Bacteria</taxon>
        <taxon>Pseudomonadati</taxon>
        <taxon>Planctomycetota</taxon>
        <taxon>Planctomycetia</taxon>
        <taxon>Pirellulales</taxon>
        <taxon>Lacipirellulaceae</taxon>
        <taxon>Aeoliella</taxon>
    </lineage>
</organism>
<dbReference type="AlphaFoldDB" id="A0A9X2FIA9"/>
<feature type="chain" id="PRO_5040764183" evidence="3">
    <location>
        <begin position="27"/>
        <end position="671"/>
    </location>
</feature>
<comment type="caution">
    <text evidence="7">The sequence shown here is derived from an EMBL/GenBank/DDBJ whole genome shotgun (WGS) entry which is preliminary data.</text>
</comment>
<name>A0A9X2FIA9_9BACT</name>
<evidence type="ECO:0000256" key="1">
    <source>
        <dbReference type="ARBA" id="ARBA00022801"/>
    </source>
</evidence>
<evidence type="ECO:0000256" key="2">
    <source>
        <dbReference type="ARBA" id="ARBA00023295"/>
    </source>
</evidence>
<dbReference type="GO" id="GO:0016798">
    <property type="term" value="F:hydrolase activity, acting on glycosyl bonds"/>
    <property type="evidence" value="ECO:0007669"/>
    <property type="project" value="UniProtKB-KW"/>
</dbReference>
<evidence type="ECO:0000313" key="8">
    <source>
        <dbReference type="Proteomes" id="UP001155241"/>
    </source>
</evidence>
<dbReference type="EMBL" id="JAMXLR010000081">
    <property type="protein sequence ID" value="MCO6046941.1"/>
    <property type="molecule type" value="Genomic_DNA"/>
</dbReference>
<sequence>MRLPRVVSTSASGLLLVASLVSPSKANTKQTPTVKSPDGQVVVLLGLEEGIPHWSLSYRSTVLLDEGRLGIEPTDSPLVSLHTVELVQHSNQETVATLWGKTDHYNNNFNQVTWTLEELLGKRRKLNVVFRVYNDGVAVRYEFPQDGNWPERIPLTTDLTEFRFAHDSTAWSYNGEHSPVGPQSLSRFHERESVAPPLTIQRNSQTYMAILEAAVFEQAPFRLVPDRSRPLTFRAEFDRSNLKPGGVTSWRVVLLGDHPGDLLVAPLIYCLNPPCRITETDWIEPGLALWDWRVWGARTPDGFTYGLDMASWRRLINFASQSRVRYVLLDANWYGPEFDPQSDPRTSRDHLVIQPDSRKPEVIRKPAPADWQDPVDIPSLIRYAKQHHVGVILYINDVARHNFPFEETLELYHEWGAAGIKYGFMKSKGQQKVLDTREIVELCAKHQLLCDFHDGPIGPSGDERTFPNFLAREFCHAQSDAMRSFGPTDFCKTVFVNMLAGPLDMNNGLFSLTDAQFDRPRIFTEVKSTVVAETARVLITYSGLAILPDAPEAYQEKADLFDFIRRLPMTWDETHILSGEIGSHIATARRSGTTWYVGTVTNEQARTLPIALDFLLPNKNYTATLYEDAADTHYESNREAYRVHKRSVTAQDVMQIHLARGGGHCMLLELR</sequence>
<dbReference type="PANTHER" id="PTHR35803">
    <property type="entry name" value="GLUCAN 1,4-ALPHA-GLUCOSIDASE SUSB-RELATED"/>
    <property type="match status" value="1"/>
</dbReference>
<dbReference type="Gene3D" id="3.20.20.70">
    <property type="entry name" value="Aldolase class I"/>
    <property type="match status" value="1"/>
</dbReference>
<dbReference type="InterPro" id="IPR017853">
    <property type="entry name" value="GH"/>
</dbReference>
<feature type="domain" description="Glycosyl-hydrolase 97 catalytic" evidence="4">
    <location>
        <begin position="299"/>
        <end position="473"/>
    </location>
</feature>
<dbReference type="InterPro" id="IPR029486">
    <property type="entry name" value="GH97_N"/>
</dbReference>
<feature type="domain" description="Glycosyl-hydrolase 97 C-terminal oligomerisation" evidence="6">
    <location>
        <begin position="570"/>
        <end position="668"/>
    </location>
</feature>
<dbReference type="Proteomes" id="UP001155241">
    <property type="component" value="Unassembled WGS sequence"/>
</dbReference>
<dbReference type="InterPro" id="IPR013780">
    <property type="entry name" value="Glyco_hydro_b"/>
</dbReference>
<protein>
    <submittedName>
        <fullName evidence="7">Glycoside hydrolase family 97 protein</fullName>
    </submittedName>
</protein>
<keyword evidence="8" id="KW-1185">Reference proteome</keyword>
<dbReference type="GO" id="GO:0030246">
    <property type="term" value="F:carbohydrate binding"/>
    <property type="evidence" value="ECO:0007669"/>
    <property type="project" value="InterPro"/>
</dbReference>
<keyword evidence="2" id="KW-0326">Glycosidase</keyword>
<dbReference type="InterPro" id="IPR052720">
    <property type="entry name" value="Glycosyl_hydrolase_97"/>
</dbReference>
<feature type="signal peptide" evidence="3">
    <location>
        <begin position="1"/>
        <end position="26"/>
    </location>
</feature>
<proteinExistence type="predicted"/>
<feature type="domain" description="Glycosyl-hydrolase 97 N-terminal" evidence="5">
    <location>
        <begin position="34"/>
        <end position="274"/>
    </location>
</feature>
<gene>
    <name evidence="7" type="ORF">NG895_23830</name>
</gene>
<dbReference type="Pfam" id="PF14509">
    <property type="entry name" value="GH97_C"/>
    <property type="match status" value="1"/>
</dbReference>
<evidence type="ECO:0000313" key="7">
    <source>
        <dbReference type="EMBL" id="MCO6046941.1"/>
    </source>
</evidence>
<evidence type="ECO:0000256" key="3">
    <source>
        <dbReference type="SAM" id="SignalP"/>
    </source>
</evidence>
<evidence type="ECO:0000259" key="6">
    <source>
        <dbReference type="Pfam" id="PF14509"/>
    </source>
</evidence>
<dbReference type="InterPro" id="IPR014718">
    <property type="entry name" value="GH-type_carb-bd"/>
</dbReference>
<reference evidence="7" key="1">
    <citation type="submission" date="2022-06" db="EMBL/GenBank/DDBJ databases">
        <title>Aeoliella straminimaris, a novel planctomycete from sediments.</title>
        <authorList>
            <person name="Vitorino I.R."/>
            <person name="Lage O.M."/>
        </authorList>
    </citation>
    <scope>NUCLEOTIDE SEQUENCE</scope>
    <source>
        <strain evidence="7">ICT_H6.2</strain>
    </source>
</reference>